<accession>A0A7C9RXX7</accession>
<feature type="transmembrane region" description="Helical" evidence="1">
    <location>
        <begin position="61"/>
        <end position="81"/>
    </location>
</feature>
<dbReference type="EMBL" id="JAAMPJ010000017">
    <property type="protein sequence ID" value="NGY65667.1"/>
    <property type="molecule type" value="Genomic_DNA"/>
</dbReference>
<dbReference type="AlphaFoldDB" id="A0A7C9RXX7"/>
<name>A0A7C9RXX7_9PSEU</name>
<keyword evidence="1" id="KW-0472">Membrane</keyword>
<dbReference type="RefSeq" id="WP_166054632.1">
    <property type="nucleotide sequence ID" value="NZ_JAAMPJ010000017.1"/>
</dbReference>
<reference evidence="2 3" key="1">
    <citation type="submission" date="2020-03" db="EMBL/GenBank/DDBJ databases">
        <title>Isolation and identification of active actinomycetes.</title>
        <authorList>
            <person name="Sun X."/>
        </authorList>
    </citation>
    <scope>NUCLEOTIDE SEQUENCE [LARGE SCALE GENOMIC DNA]</scope>
    <source>
        <strain evidence="2 3">NEAU-D13</strain>
    </source>
</reference>
<organism evidence="2 3">
    <name type="scientific">Lentzea alba</name>
    <dbReference type="NCBI Taxonomy" id="2714351"/>
    <lineage>
        <taxon>Bacteria</taxon>
        <taxon>Bacillati</taxon>
        <taxon>Actinomycetota</taxon>
        <taxon>Actinomycetes</taxon>
        <taxon>Pseudonocardiales</taxon>
        <taxon>Pseudonocardiaceae</taxon>
        <taxon>Lentzea</taxon>
    </lineage>
</organism>
<feature type="transmembrane region" description="Helical" evidence="1">
    <location>
        <begin position="118"/>
        <end position="149"/>
    </location>
</feature>
<keyword evidence="3" id="KW-1185">Reference proteome</keyword>
<sequence length="154" mass="16319">MAAEPFARLADRQHALRTALRALQAAGPGSPDFPALLADTNREVEAVMQARRDVESARLTVPNRAIAAATSTAALVVAVGWFDAWSLLSLLLAVATAAAVLVDPTGRKIWEPRARTTAITAALVATLLTPLANGWATLVTALGIAWWAWRTLKS</sequence>
<proteinExistence type="predicted"/>
<comment type="caution">
    <text evidence="2">The sequence shown here is derived from an EMBL/GenBank/DDBJ whole genome shotgun (WGS) entry which is preliminary data.</text>
</comment>
<evidence type="ECO:0000313" key="2">
    <source>
        <dbReference type="EMBL" id="NGY65667.1"/>
    </source>
</evidence>
<keyword evidence="1" id="KW-1133">Transmembrane helix</keyword>
<keyword evidence="1" id="KW-0812">Transmembrane</keyword>
<dbReference type="Proteomes" id="UP000481360">
    <property type="component" value="Unassembled WGS sequence"/>
</dbReference>
<evidence type="ECO:0000313" key="3">
    <source>
        <dbReference type="Proteomes" id="UP000481360"/>
    </source>
</evidence>
<evidence type="ECO:0000256" key="1">
    <source>
        <dbReference type="SAM" id="Phobius"/>
    </source>
</evidence>
<protein>
    <submittedName>
        <fullName evidence="2">Uncharacterized protein</fullName>
    </submittedName>
</protein>
<gene>
    <name evidence="2" type="ORF">G7043_42940</name>
</gene>
<feature type="transmembrane region" description="Helical" evidence="1">
    <location>
        <begin position="87"/>
        <end position="106"/>
    </location>
</feature>